<gene>
    <name evidence="9" type="ORF">LTR78_009432</name>
</gene>
<keyword evidence="8" id="KW-0732">Signal</keyword>
<keyword evidence="4 7" id="KW-0326">Glycosidase</keyword>
<evidence type="ECO:0000256" key="7">
    <source>
        <dbReference type="RuleBase" id="RU361187"/>
    </source>
</evidence>
<comment type="caution">
    <text evidence="9">The sequence shown here is derived from an EMBL/GenBank/DDBJ whole genome shotgun (WGS) entry which is preliminary data.</text>
</comment>
<reference evidence="9" key="1">
    <citation type="submission" date="2023-07" db="EMBL/GenBank/DDBJ databases">
        <title>Black Yeasts Isolated from many extreme environments.</title>
        <authorList>
            <person name="Coleine C."/>
            <person name="Stajich J.E."/>
            <person name="Selbmann L."/>
        </authorList>
    </citation>
    <scope>NUCLEOTIDE SEQUENCE</scope>
    <source>
        <strain evidence="9">CCFEE 5485</strain>
    </source>
</reference>
<accession>A0AAE0TNF7</accession>
<feature type="site" description="Important for catalytic activity, responsible for pKa modulation of the active site Glu and correct orientation of both the proton donor and substrate" evidence="6">
    <location>
        <position position="157"/>
    </location>
</feature>
<evidence type="ECO:0000256" key="6">
    <source>
        <dbReference type="PIRSR" id="PIRSR606710-2"/>
    </source>
</evidence>
<dbReference type="InterPro" id="IPR006710">
    <property type="entry name" value="Glyco_hydro_43"/>
</dbReference>
<dbReference type="PANTHER" id="PTHR43772">
    <property type="entry name" value="ENDO-1,4-BETA-XYLANASE"/>
    <property type="match status" value="1"/>
</dbReference>
<keyword evidence="2 7" id="KW-0378">Hydrolase</keyword>
<proteinExistence type="inferred from homology"/>
<evidence type="ECO:0000256" key="5">
    <source>
        <dbReference type="PIRSR" id="PIRSR606710-1"/>
    </source>
</evidence>
<dbReference type="AlphaFoldDB" id="A0AAE0TNF7"/>
<organism evidence="9 10">
    <name type="scientific">Recurvomyces mirabilis</name>
    <dbReference type="NCBI Taxonomy" id="574656"/>
    <lineage>
        <taxon>Eukaryota</taxon>
        <taxon>Fungi</taxon>
        <taxon>Dikarya</taxon>
        <taxon>Ascomycota</taxon>
        <taxon>Pezizomycotina</taxon>
        <taxon>Dothideomycetes</taxon>
        <taxon>Dothideomycetidae</taxon>
        <taxon>Mycosphaerellales</taxon>
        <taxon>Teratosphaeriaceae</taxon>
        <taxon>Recurvomyces</taxon>
    </lineage>
</organism>
<evidence type="ECO:0000256" key="2">
    <source>
        <dbReference type="ARBA" id="ARBA00022801"/>
    </source>
</evidence>
<dbReference type="GO" id="GO:0005975">
    <property type="term" value="P:carbohydrate metabolic process"/>
    <property type="evidence" value="ECO:0007669"/>
    <property type="project" value="InterPro"/>
</dbReference>
<dbReference type="Gene3D" id="2.115.10.20">
    <property type="entry name" value="Glycosyl hydrolase domain, family 43"/>
    <property type="match status" value="1"/>
</dbReference>
<evidence type="ECO:0000256" key="1">
    <source>
        <dbReference type="ARBA" id="ARBA00009865"/>
    </source>
</evidence>
<dbReference type="InterPro" id="IPR023296">
    <property type="entry name" value="Glyco_hydro_beta-prop_sf"/>
</dbReference>
<feature type="chain" id="PRO_5042239828" evidence="8">
    <location>
        <begin position="23"/>
        <end position="335"/>
    </location>
</feature>
<name>A0AAE0TNF7_9PEZI</name>
<sequence length="335" mass="36724">MGVSSRLSAVLLWASVALTTTANNNPAIPGLYADPNIVVFNSTYYIYSTTDGFPGWGGKTFYVWSSQDLVDWQRTPEPVLTLNGSSGNVPWSDGNAWAPTIHHRDGIYYLYFSGDNPTYDRKTIGVATGPSPTGPFTAQPTAMILNNEALNASQAIDPAAFVDPATGKYYLFWGNGNPLYAELSDDMISLKSNTLSAVTGLTNFTEASFLVYRKPYYHYTFSHGDTGNADYYVGYATSSSVHGPWNYQGHVLDKRPSEGILATGSSSTVNVPGTDDWYMAYHHFKIPGGDGTDREICIDRATFDWHTGVMRPVTPTLQGVNAERVPSGRYHGWWA</sequence>
<dbReference type="InterPro" id="IPR052176">
    <property type="entry name" value="Glycosyl_Hydrlase_43_Enz"/>
</dbReference>
<dbReference type="GO" id="GO:0004553">
    <property type="term" value="F:hydrolase activity, hydrolyzing O-glycosyl compounds"/>
    <property type="evidence" value="ECO:0007669"/>
    <property type="project" value="InterPro"/>
</dbReference>
<evidence type="ECO:0000313" key="9">
    <source>
        <dbReference type="EMBL" id="KAK3670740.1"/>
    </source>
</evidence>
<evidence type="ECO:0000256" key="3">
    <source>
        <dbReference type="ARBA" id="ARBA00023277"/>
    </source>
</evidence>
<dbReference type="SUPFAM" id="SSF75005">
    <property type="entry name" value="Arabinanase/levansucrase/invertase"/>
    <property type="match status" value="1"/>
</dbReference>
<keyword evidence="10" id="KW-1185">Reference proteome</keyword>
<feature type="signal peptide" evidence="8">
    <location>
        <begin position="1"/>
        <end position="22"/>
    </location>
</feature>
<comment type="similarity">
    <text evidence="1 7">Belongs to the glycosyl hydrolase 43 family.</text>
</comment>
<evidence type="ECO:0000313" key="10">
    <source>
        <dbReference type="Proteomes" id="UP001274830"/>
    </source>
</evidence>
<feature type="active site" description="Proton donor" evidence="5">
    <location>
        <position position="206"/>
    </location>
</feature>
<evidence type="ECO:0000256" key="4">
    <source>
        <dbReference type="ARBA" id="ARBA00023295"/>
    </source>
</evidence>
<dbReference type="PANTHER" id="PTHR43772:SF2">
    <property type="entry name" value="PUTATIVE (AFU_ORTHOLOGUE AFUA_2G04480)-RELATED"/>
    <property type="match status" value="1"/>
</dbReference>
<feature type="active site" description="Proton acceptor" evidence="5">
    <location>
        <position position="34"/>
    </location>
</feature>
<dbReference type="CDD" id="cd18828">
    <property type="entry name" value="GH43_BT3675-like"/>
    <property type="match status" value="1"/>
</dbReference>
<dbReference type="Proteomes" id="UP001274830">
    <property type="component" value="Unassembled WGS sequence"/>
</dbReference>
<dbReference type="Pfam" id="PF04616">
    <property type="entry name" value="Glyco_hydro_43"/>
    <property type="match status" value="1"/>
</dbReference>
<keyword evidence="3" id="KW-0119">Carbohydrate metabolism</keyword>
<dbReference type="EMBL" id="JAUTXT010000052">
    <property type="protein sequence ID" value="KAK3670740.1"/>
    <property type="molecule type" value="Genomic_DNA"/>
</dbReference>
<protein>
    <submittedName>
        <fullName evidence="9">Uncharacterized protein</fullName>
    </submittedName>
</protein>
<evidence type="ECO:0000256" key="8">
    <source>
        <dbReference type="SAM" id="SignalP"/>
    </source>
</evidence>